<name>A0ACD1A6L9_9FIRM</name>
<protein>
    <submittedName>
        <fullName evidence="1">Uncharacterized protein</fullName>
    </submittedName>
</protein>
<reference evidence="1" key="1">
    <citation type="submission" date="2019-08" db="EMBL/GenBank/DDBJ databases">
        <title>Genome sequence of Clostridiales bacterium MT110.</title>
        <authorList>
            <person name="Cao J."/>
        </authorList>
    </citation>
    <scope>NUCLEOTIDE SEQUENCE</scope>
    <source>
        <strain evidence="1">MT110</strain>
    </source>
</reference>
<dbReference type="EMBL" id="CP042469">
    <property type="protein sequence ID" value="QOX62004.1"/>
    <property type="molecule type" value="Genomic_DNA"/>
</dbReference>
<proteinExistence type="predicted"/>
<dbReference type="Proteomes" id="UP000594014">
    <property type="component" value="Chromosome"/>
</dbReference>
<evidence type="ECO:0000313" key="2">
    <source>
        <dbReference type="Proteomes" id="UP000594014"/>
    </source>
</evidence>
<keyword evidence="2" id="KW-1185">Reference proteome</keyword>
<gene>
    <name evidence="1" type="ORF">FRZ06_00860</name>
</gene>
<sequence length="983" mass="113519">MNERESIIFLRGIDRTAEIKSIKNLGTSYRVSFHHSEEAVNFHPNEFRAEVVVSYMDQCDGVLVLVDGRVAEASRLYQSQNYCKVINGETRSLFPLRQVKLIPCKIRIKNLKAKLIYLAGFPVRDVEALYDFGEHYRIVHKDGTRLLCPAALIHIDVKRPLTDELNYLAKVASIQDDGKSGNPANLLRKQYEQLNYINSDSVLNSYLKQMAPTQMKNNPVLIYPFSFDLSLKQAVEKVFESKISMIESPPGTAKEEAILNTIVNAVMQNKTIAVVSNSILGLKSLQERLHEENYSFFTAIVGNDTFFYNQPGYPADLSEWKRTEAERKKLLAEINQYRKEAVRLLEIQQEKAILMKELADLTKEKEYFDHYLETNNLNNDAESFGFLNKMSSDDLISFLADNAMQLSRGKTLSFISKLKLLIKFGFSDFSALNEKNFEVMLHLQRMYYDAKIELLKKNTYRLEKKLLTKDFSRKVVSASEKSKILFQAELYERYQERMDIRPAFDKDTYDQDFFSFIKEYPVVFCSPDSLRGCIPQDYLFDYIILDDASQIDLASASLALSCSRNAVVVGDVRQQPLVIDANYRARIEEVLHQYAVSDEFNYNRHSILSSMDKLFRRSIARTVLREHYRCQPQIIGFCNQKYYNGSLVAISEEDGEVQPLILLNTISAKHVRMIPKEIEENDQVRTMEAITEDLLIRGSLPQDRIDLIGYETPFRKRSLKSGGKYGGMHESDITSKYQVQEKDIMIFSAVLDLPRQVGDSGWDFVDDPRQINVTVSKAKHQLVVVTTDSFKKNQGSSVGDLIRYAEYQTVAENLISNELIPVFDLVYREYTKSLMLLKSKMKYTVRYRAAFLMNGIIEMMLREQQFGSFSYAHGVPLRILIRNWDKLTEEERAYAQNPSTCVDFVIYNRYDKLPILAVEIGGISYRGKKALHLIRDDMKERILEKYQIDLLWTSINEGWEGDILRNKLEELLTVAEDQTEFET</sequence>
<accession>A0ACD1A6L9</accession>
<organism evidence="1 2">
    <name type="scientific">Anoxybacterium hadale</name>
    <dbReference type="NCBI Taxonomy" id="3408580"/>
    <lineage>
        <taxon>Bacteria</taxon>
        <taxon>Bacillati</taxon>
        <taxon>Bacillota</taxon>
        <taxon>Clostridia</taxon>
        <taxon>Peptostreptococcales</taxon>
        <taxon>Anaerovoracaceae</taxon>
        <taxon>Anoxybacterium</taxon>
    </lineage>
</organism>
<evidence type="ECO:0000313" key="1">
    <source>
        <dbReference type="EMBL" id="QOX62004.1"/>
    </source>
</evidence>